<evidence type="ECO:0000256" key="11">
    <source>
        <dbReference type="ARBA" id="ARBA00024363"/>
    </source>
</evidence>
<gene>
    <name evidence="19" type="ORF">PFISCL1PPCAC_19903</name>
</gene>
<feature type="transmembrane region" description="Helical" evidence="16">
    <location>
        <begin position="113"/>
        <end position="135"/>
    </location>
</feature>
<dbReference type="SUPFAM" id="SSF52540">
    <property type="entry name" value="P-loop containing nucleoside triphosphate hydrolases"/>
    <property type="match status" value="1"/>
</dbReference>
<evidence type="ECO:0000256" key="16">
    <source>
        <dbReference type="SAM" id="Phobius"/>
    </source>
</evidence>
<dbReference type="AlphaFoldDB" id="A0AAV5W8Q6"/>
<dbReference type="PROSITE" id="PS50893">
    <property type="entry name" value="ABC_TRANSPORTER_2"/>
    <property type="match status" value="1"/>
</dbReference>
<proteinExistence type="inferred from homology"/>
<evidence type="ECO:0000256" key="9">
    <source>
        <dbReference type="ARBA" id="ARBA00023128"/>
    </source>
</evidence>
<dbReference type="PANTHER" id="PTHR24221:SF402">
    <property type="entry name" value="IRON-SULFUR CLUSTERS TRANSPORTER ABCB7, MITOCHONDRIAL"/>
    <property type="match status" value="1"/>
</dbReference>
<dbReference type="GO" id="GO:0005524">
    <property type="term" value="F:ATP binding"/>
    <property type="evidence" value="ECO:0007669"/>
    <property type="project" value="UniProtKB-KW"/>
</dbReference>
<dbReference type="SMART" id="SM00382">
    <property type="entry name" value="AAA"/>
    <property type="match status" value="1"/>
</dbReference>
<dbReference type="InterPro" id="IPR011527">
    <property type="entry name" value="ABC1_TM_dom"/>
</dbReference>
<evidence type="ECO:0000256" key="3">
    <source>
        <dbReference type="ARBA" id="ARBA00022692"/>
    </source>
</evidence>
<feature type="transmembrane region" description="Helical" evidence="16">
    <location>
        <begin position="155"/>
        <end position="174"/>
    </location>
</feature>
<dbReference type="GO" id="GO:0006879">
    <property type="term" value="P:intracellular iron ion homeostasis"/>
    <property type="evidence" value="ECO:0007669"/>
    <property type="project" value="TreeGrafter"/>
</dbReference>
<comment type="catalytic activity">
    <reaction evidence="15">
        <text>(glutathione)4[2Fe(III)-2S] cluster(in) + ATP + H2O = (glutathione)4[2Fe(III)-2S] cluster(out) + ADP + phosphate + H(+)</text>
        <dbReference type="Rhea" id="RHEA:67028"/>
        <dbReference type="ChEBI" id="CHEBI:15377"/>
        <dbReference type="ChEBI" id="CHEBI:15378"/>
        <dbReference type="ChEBI" id="CHEBI:30616"/>
        <dbReference type="ChEBI" id="CHEBI:43474"/>
        <dbReference type="ChEBI" id="CHEBI:167627"/>
        <dbReference type="ChEBI" id="CHEBI:456216"/>
    </reaction>
    <physiologicalReaction direction="left-to-right" evidence="15">
        <dbReference type="Rhea" id="RHEA:67029"/>
    </physiologicalReaction>
</comment>
<dbReference type="Gene3D" id="3.40.50.300">
    <property type="entry name" value="P-loop containing nucleotide triphosphate hydrolases"/>
    <property type="match status" value="1"/>
</dbReference>
<dbReference type="InterPro" id="IPR003593">
    <property type="entry name" value="AAA+_ATPase"/>
</dbReference>
<dbReference type="InterPro" id="IPR017871">
    <property type="entry name" value="ABC_transporter-like_CS"/>
</dbReference>
<feature type="transmembrane region" description="Helical" evidence="16">
    <location>
        <begin position="237"/>
        <end position="262"/>
    </location>
</feature>
<keyword evidence="7" id="KW-0809">Transit peptide</keyword>
<accession>A0AAV5W8Q6</accession>
<comment type="subcellular location">
    <subcellularLocation>
        <location evidence="1">Mitochondrion inner membrane</location>
        <topology evidence="1">Multi-pass membrane protein</topology>
    </subcellularLocation>
</comment>
<evidence type="ECO:0000256" key="14">
    <source>
        <dbReference type="ARBA" id="ARBA00045666"/>
    </source>
</evidence>
<evidence type="ECO:0000259" key="17">
    <source>
        <dbReference type="PROSITE" id="PS50893"/>
    </source>
</evidence>
<organism evidence="19 20">
    <name type="scientific">Pristionchus fissidentatus</name>
    <dbReference type="NCBI Taxonomy" id="1538716"/>
    <lineage>
        <taxon>Eukaryota</taxon>
        <taxon>Metazoa</taxon>
        <taxon>Ecdysozoa</taxon>
        <taxon>Nematoda</taxon>
        <taxon>Chromadorea</taxon>
        <taxon>Rhabditida</taxon>
        <taxon>Rhabditina</taxon>
        <taxon>Diplogasteromorpha</taxon>
        <taxon>Diplogasteroidea</taxon>
        <taxon>Neodiplogasteridae</taxon>
        <taxon>Pristionchus</taxon>
    </lineage>
</organism>
<evidence type="ECO:0000259" key="18">
    <source>
        <dbReference type="PROSITE" id="PS50929"/>
    </source>
</evidence>
<dbReference type="Pfam" id="PF00664">
    <property type="entry name" value="ABC_membrane"/>
    <property type="match status" value="1"/>
</dbReference>
<comment type="similarity">
    <text evidence="11">Belongs to the ABC transporter superfamily. ABCB family. Heavy Metal importer (TC 3.A.1.210) subfamily.</text>
</comment>
<evidence type="ECO:0000256" key="4">
    <source>
        <dbReference type="ARBA" id="ARBA00022741"/>
    </source>
</evidence>
<keyword evidence="2" id="KW-0813">Transport</keyword>
<feature type="non-terminal residue" evidence="19">
    <location>
        <position position="1"/>
    </location>
</feature>
<dbReference type="PROSITE" id="PS50929">
    <property type="entry name" value="ABC_TM1F"/>
    <property type="match status" value="1"/>
</dbReference>
<keyword evidence="10 16" id="KW-0472">Membrane</keyword>
<keyword evidence="20" id="KW-1185">Reference proteome</keyword>
<dbReference type="GO" id="GO:0016887">
    <property type="term" value="F:ATP hydrolysis activity"/>
    <property type="evidence" value="ECO:0007669"/>
    <property type="project" value="InterPro"/>
</dbReference>
<evidence type="ECO:0000256" key="7">
    <source>
        <dbReference type="ARBA" id="ARBA00022946"/>
    </source>
</evidence>
<dbReference type="InterPro" id="IPR039421">
    <property type="entry name" value="Type_1_exporter"/>
</dbReference>
<dbReference type="FunFam" id="3.40.50.300:FF:000287">
    <property type="entry name" value="Multidrug ABC transporter ATP-binding protein"/>
    <property type="match status" value="1"/>
</dbReference>
<keyword evidence="9" id="KW-0496">Mitochondrion</keyword>
<dbReference type="InterPro" id="IPR027417">
    <property type="entry name" value="P-loop_NTPase"/>
</dbReference>
<dbReference type="FunFam" id="1.20.1560.10:FF:000004">
    <property type="entry name" value="ATP-binding cassette sub-family B member 7"/>
    <property type="match status" value="1"/>
</dbReference>
<evidence type="ECO:0000256" key="12">
    <source>
        <dbReference type="ARBA" id="ARBA00041016"/>
    </source>
</evidence>
<dbReference type="GO" id="GO:0140359">
    <property type="term" value="F:ABC-type transporter activity"/>
    <property type="evidence" value="ECO:0007669"/>
    <property type="project" value="InterPro"/>
</dbReference>
<feature type="domain" description="ABC transmembrane type-1" evidence="18">
    <location>
        <begin position="114"/>
        <end position="411"/>
    </location>
</feature>
<evidence type="ECO:0000256" key="1">
    <source>
        <dbReference type="ARBA" id="ARBA00004448"/>
    </source>
</evidence>
<dbReference type="CDD" id="cd18582">
    <property type="entry name" value="ABC_6TM_ATM1_ABCB7"/>
    <property type="match status" value="1"/>
</dbReference>
<evidence type="ECO:0000256" key="8">
    <source>
        <dbReference type="ARBA" id="ARBA00022989"/>
    </source>
</evidence>
<dbReference type="Proteomes" id="UP001432322">
    <property type="component" value="Unassembled WGS sequence"/>
</dbReference>
<evidence type="ECO:0000256" key="5">
    <source>
        <dbReference type="ARBA" id="ARBA00022792"/>
    </source>
</evidence>
<comment type="caution">
    <text evidence="19">The sequence shown here is derived from an EMBL/GenBank/DDBJ whole genome shotgun (WGS) entry which is preliminary data.</text>
</comment>
<reference evidence="19" key="1">
    <citation type="submission" date="2023-10" db="EMBL/GenBank/DDBJ databases">
        <title>Genome assembly of Pristionchus species.</title>
        <authorList>
            <person name="Yoshida K."/>
            <person name="Sommer R.J."/>
        </authorList>
    </citation>
    <scope>NUCLEOTIDE SEQUENCE</scope>
    <source>
        <strain evidence="19">RS5133</strain>
    </source>
</reference>
<feature type="transmembrane region" description="Helical" evidence="16">
    <location>
        <begin position="350"/>
        <end position="373"/>
    </location>
</feature>
<feature type="domain" description="ABC transporter" evidence="17">
    <location>
        <begin position="447"/>
        <end position="681"/>
    </location>
</feature>
<evidence type="ECO:0000256" key="13">
    <source>
        <dbReference type="ARBA" id="ARBA00042945"/>
    </source>
</evidence>
<dbReference type="SUPFAM" id="SSF90123">
    <property type="entry name" value="ABC transporter transmembrane region"/>
    <property type="match status" value="1"/>
</dbReference>
<dbReference type="InterPro" id="IPR036640">
    <property type="entry name" value="ABC1_TM_sf"/>
</dbReference>
<evidence type="ECO:0000256" key="10">
    <source>
        <dbReference type="ARBA" id="ARBA00023136"/>
    </source>
</evidence>
<keyword evidence="4" id="KW-0547">Nucleotide-binding</keyword>
<dbReference type="PANTHER" id="PTHR24221">
    <property type="entry name" value="ATP-BINDING CASSETTE SUB-FAMILY B"/>
    <property type="match status" value="1"/>
</dbReference>
<comment type="function">
    <text evidence="14">Performs an essential function in the generation of cytoplasmic iron-sulfur proteins by mediating the ATP-dependent export of Fe/S cluster precursors synthesized by NFS1 and other mitochondrial proteins. Hydrolyzes ATP. Binds glutathione and may function by transporting a glutathione-conjugated iron-sulfur compound.</text>
</comment>
<evidence type="ECO:0000313" key="20">
    <source>
        <dbReference type="Proteomes" id="UP001432322"/>
    </source>
</evidence>
<protein>
    <recommendedName>
        <fullName evidence="12">Iron-sulfur clusters transporter ABCB7, mitochondrial</fullName>
    </recommendedName>
    <alternativeName>
        <fullName evidence="13">ATP-binding cassette sub-family B member 7, mitochondrial</fullName>
    </alternativeName>
</protein>
<keyword evidence="5" id="KW-0999">Mitochondrion inner membrane</keyword>
<keyword evidence="8 16" id="KW-1133">Transmembrane helix</keyword>
<evidence type="ECO:0000256" key="2">
    <source>
        <dbReference type="ARBA" id="ARBA00022448"/>
    </source>
</evidence>
<dbReference type="Gene3D" id="1.20.1560.10">
    <property type="entry name" value="ABC transporter type 1, transmembrane domain"/>
    <property type="match status" value="1"/>
</dbReference>
<name>A0AAV5W8Q6_9BILA</name>
<sequence>FSIHEGFITVTAYVSHHSSSLGTMLSIPRQASNRFLNISNGFNRTTRAINTLLHKGLLKQRPSALPTVRGCFHPGATSQVLVKSDQALSSGQLVKKLLQFAWPRDNPSLRKRVVVAFGLLVVAKILNACVPFIFRDIVNLYNDKAPDFLKLSMDSPVAAIAGVGVSLIISYGLARTGSAGFNELRNAVFAKVAQGSIRSISRRIFLHLHSLDLSFHLNRQTGALSKAIDRGTRGMSFVMSALIFNIFPTIVEVGLVSAIFAKTLGPEFTVATLACVSLYAGSTLAVTRWRTKFRHEMNRADNEAGNKAIDSLINYETVKYFNNEKFEAKRYDDLLKDYEKASLKTSSSLAALNFAQNAIFSSGLVAVMCLAAGKISNGELSVGDLVLANTLLFQLSLPLNFLGSVYREVRQGLVDMNSMFSLLNLKPRIVNPPHAKELKIVNDDIAIKLENIKFGYQEGQTILNGLNMEIPRGKKVAIVGGSGSGKSTVIRLLYRLFDADEGKITINGLNTKELSLESLRRNIAIVPQDSVLFHDTIYYNIAYGNPSSSKEQVERAAKLADVHSSILSMPSGYSTRVGERGLKLSGGEKQRVAIARAILKDSPLVVFDEATSSLDALTEATIMGSLKAATGEKTSLFVAHRLSTIKDADIIYVLEEGRVAEMGTHAQLLALSDSLYSRLWQSQHSKDGKEIVGKKEKKEDSSDMLVLDEDKCCGSSSCNR</sequence>
<dbReference type="PROSITE" id="PS00211">
    <property type="entry name" value="ABC_TRANSPORTER_1"/>
    <property type="match status" value="1"/>
</dbReference>
<feature type="transmembrane region" description="Helical" evidence="16">
    <location>
        <begin position="268"/>
        <end position="289"/>
    </location>
</feature>
<keyword evidence="3 16" id="KW-0812">Transmembrane</keyword>
<evidence type="ECO:0000256" key="6">
    <source>
        <dbReference type="ARBA" id="ARBA00022840"/>
    </source>
</evidence>
<dbReference type="GO" id="GO:0005743">
    <property type="term" value="C:mitochondrial inner membrane"/>
    <property type="evidence" value="ECO:0007669"/>
    <property type="project" value="UniProtKB-SubCell"/>
</dbReference>
<keyword evidence="6" id="KW-0067">ATP-binding</keyword>
<dbReference type="InterPro" id="IPR003439">
    <property type="entry name" value="ABC_transporter-like_ATP-bd"/>
</dbReference>
<evidence type="ECO:0000256" key="15">
    <source>
        <dbReference type="ARBA" id="ARBA00048046"/>
    </source>
</evidence>
<dbReference type="Pfam" id="PF00005">
    <property type="entry name" value="ABC_tran"/>
    <property type="match status" value="1"/>
</dbReference>
<dbReference type="EMBL" id="BTSY01000005">
    <property type="protein sequence ID" value="GMT28606.1"/>
    <property type="molecule type" value="Genomic_DNA"/>
</dbReference>
<evidence type="ECO:0000313" key="19">
    <source>
        <dbReference type="EMBL" id="GMT28606.1"/>
    </source>
</evidence>